<proteinExistence type="predicted"/>
<accession>A0ACB9P3H1</accession>
<comment type="caution">
    <text evidence="1">The sequence shown here is derived from an EMBL/GenBank/DDBJ whole genome shotgun (WGS) entry which is preliminary data.</text>
</comment>
<keyword evidence="2" id="KW-1185">Reference proteome</keyword>
<organism evidence="1 2">
    <name type="scientific">Melastoma candidum</name>
    <dbReference type="NCBI Taxonomy" id="119954"/>
    <lineage>
        <taxon>Eukaryota</taxon>
        <taxon>Viridiplantae</taxon>
        <taxon>Streptophyta</taxon>
        <taxon>Embryophyta</taxon>
        <taxon>Tracheophyta</taxon>
        <taxon>Spermatophyta</taxon>
        <taxon>Magnoliopsida</taxon>
        <taxon>eudicotyledons</taxon>
        <taxon>Gunneridae</taxon>
        <taxon>Pentapetalae</taxon>
        <taxon>rosids</taxon>
        <taxon>malvids</taxon>
        <taxon>Myrtales</taxon>
        <taxon>Melastomataceae</taxon>
        <taxon>Melastomatoideae</taxon>
        <taxon>Melastomateae</taxon>
        <taxon>Melastoma</taxon>
    </lineage>
</organism>
<sequence>MRNQSTEQFSGLPYIYALLNCLIIMWAPLSVGLYDPPHILCRQGRKGQPKPSVSAVLFIQPAWLKDMGESLQIGDLPLRRTVGVGNMPPMHRIKKSDDASFLRLW</sequence>
<evidence type="ECO:0000313" key="1">
    <source>
        <dbReference type="EMBL" id="KAI4342452.1"/>
    </source>
</evidence>
<dbReference type="Proteomes" id="UP001057402">
    <property type="component" value="Chromosome 7"/>
</dbReference>
<dbReference type="EMBL" id="CM042886">
    <property type="protein sequence ID" value="KAI4342452.1"/>
    <property type="molecule type" value="Genomic_DNA"/>
</dbReference>
<reference evidence="2" key="1">
    <citation type="journal article" date="2023" name="Front. Plant Sci.">
        <title>Chromosomal-level genome assembly of Melastoma candidum provides insights into trichome evolution.</title>
        <authorList>
            <person name="Zhong Y."/>
            <person name="Wu W."/>
            <person name="Sun C."/>
            <person name="Zou P."/>
            <person name="Liu Y."/>
            <person name="Dai S."/>
            <person name="Zhou R."/>
        </authorList>
    </citation>
    <scope>NUCLEOTIDE SEQUENCE [LARGE SCALE GENOMIC DNA]</scope>
</reference>
<protein>
    <submittedName>
        <fullName evidence="1">Uncharacterized protein</fullName>
    </submittedName>
</protein>
<name>A0ACB9P3H1_9MYRT</name>
<gene>
    <name evidence="1" type="ORF">MLD38_027079</name>
</gene>
<evidence type="ECO:0000313" key="2">
    <source>
        <dbReference type="Proteomes" id="UP001057402"/>
    </source>
</evidence>